<proteinExistence type="predicted"/>
<evidence type="ECO:0000313" key="1">
    <source>
        <dbReference type="EMBL" id="EHJ04943.1"/>
    </source>
</evidence>
<dbReference type="Proteomes" id="UP000003208">
    <property type="component" value="Unassembled WGS sequence"/>
</dbReference>
<keyword evidence="2" id="KW-1185">Reference proteome</keyword>
<dbReference type="RefSeq" id="WP_008172517.1">
    <property type="nucleotide sequence ID" value="NZ_AGTR01000032.1"/>
</dbReference>
<reference evidence="1 2" key="1">
    <citation type="journal article" date="2012" name="J. Bacteriol.">
        <title>Genome sequence of deep-sea manganese-oxidizing bacterium Marinobacter manganoxydans MnI7-9.</title>
        <authorList>
            <person name="Wang H."/>
            <person name="Li H."/>
            <person name="Shao Z."/>
            <person name="Liao S."/>
            <person name="Johnstone L."/>
            <person name="Rensing C."/>
            <person name="Wang G."/>
        </authorList>
    </citation>
    <scope>NUCLEOTIDE SEQUENCE [LARGE SCALE GENOMIC DNA]</scope>
    <source>
        <strain evidence="1 2">MnI7-9</strain>
    </source>
</reference>
<dbReference type="EMBL" id="AGTR01000032">
    <property type="protein sequence ID" value="EHJ04943.1"/>
    <property type="molecule type" value="Genomic_DNA"/>
</dbReference>
<evidence type="ECO:0000313" key="2">
    <source>
        <dbReference type="Proteomes" id="UP000003208"/>
    </source>
</evidence>
<dbReference type="AlphaFoldDB" id="G6YSJ9"/>
<gene>
    <name evidence="1" type="ORF">KYE_09198</name>
</gene>
<accession>G6YSJ9</accession>
<name>G6YSJ9_9GAMM</name>
<sequence length="70" mass="7924">MFHIHVERVLEKDIDTVFEAMESAFPFGLFRAEDEPGDANDAVPGANVAEVFCGFFSHSFREVLSDPFWV</sequence>
<protein>
    <submittedName>
        <fullName evidence="1">Uncharacterized protein</fullName>
    </submittedName>
</protein>
<organism evidence="1 2">
    <name type="scientific">Marinobacter manganoxydans MnI7-9</name>
    <dbReference type="NCBI Taxonomy" id="1094979"/>
    <lineage>
        <taxon>Bacteria</taxon>
        <taxon>Pseudomonadati</taxon>
        <taxon>Pseudomonadota</taxon>
        <taxon>Gammaproteobacteria</taxon>
        <taxon>Pseudomonadales</taxon>
        <taxon>Marinobacteraceae</taxon>
        <taxon>Marinobacter</taxon>
    </lineage>
</organism>
<dbReference type="PATRIC" id="fig|1094979.3.peg.1771"/>